<name>A0A1H3RLX5_9BURK</name>
<organism evidence="3 4">
    <name type="scientific">Delftia lacustris</name>
    <dbReference type="NCBI Taxonomy" id="558537"/>
    <lineage>
        <taxon>Bacteria</taxon>
        <taxon>Pseudomonadati</taxon>
        <taxon>Pseudomonadota</taxon>
        <taxon>Betaproteobacteria</taxon>
        <taxon>Burkholderiales</taxon>
        <taxon>Comamonadaceae</taxon>
        <taxon>Delftia</taxon>
    </lineage>
</organism>
<feature type="compositionally biased region" description="Basic and acidic residues" evidence="1">
    <location>
        <begin position="1"/>
        <end position="16"/>
    </location>
</feature>
<dbReference type="AlphaFoldDB" id="A0A1H3RLX5"/>
<dbReference type="PANTHER" id="PTHR43610:SF1">
    <property type="entry name" value="N-ACETYLTRANSFERASE DOMAIN-CONTAINING PROTEIN"/>
    <property type="match status" value="1"/>
</dbReference>
<dbReference type="Proteomes" id="UP000183417">
    <property type="component" value="Unassembled WGS sequence"/>
</dbReference>
<sequence>MPDSKPDTEGPDHAGAESRVPAITGQVTTIPVAGAVAHQGFVQPVVMRFNGVRLEPLALAHEAGLREAVQDGQLWRIRVTSAPEPDDVRAYIEAALEQRSQGKRFAFAVLDDDSGRVLGTSSYHDILPEVRRVEIGYTWYARSVQRTHVNTSAKLMLMGHAFDTLACHVVGWRTDCFNFASQRAIERLGARKDGVIRGHALRRDGTIRDTVMYSLRSGEWPESRAQLLDQLQRHSDGSTAVART</sequence>
<accession>A0A1H3RLX5</accession>
<dbReference type="PANTHER" id="PTHR43610">
    <property type="entry name" value="BLL6696 PROTEIN"/>
    <property type="match status" value="1"/>
</dbReference>
<dbReference type="SUPFAM" id="SSF55729">
    <property type="entry name" value="Acyl-CoA N-acyltransferases (Nat)"/>
    <property type="match status" value="1"/>
</dbReference>
<dbReference type="EMBL" id="FNPE01000016">
    <property type="protein sequence ID" value="SDZ26365.1"/>
    <property type="molecule type" value="Genomic_DNA"/>
</dbReference>
<dbReference type="GO" id="GO:0016747">
    <property type="term" value="F:acyltransferase activity, transferring groups other than amino-acyl groups"/>
    <property type="evidence" value="ECO:0007669"/>
    <property type="project" value="InterPro"/>
</dbReference>
<evidence type="ECO:0000259" key="2">
    <source>
        <dbReference type="Pfam" id="PF13302"/>
    </source>
</evidence>
<evidence type="ECO:0000256" key="1">
    <source>
        <dbReference type="SAM" id="MobiDB-lite"/>
    </source>
</evidence>
<dbReference type="GeneID" id="94694598"/>
<dbReference type="InterPro" id="IPR000182">
    <property type="entry name" value="GNAT_dom"/>
</dbReference>
<feature type="domain" description="N-acetyltransferase" evidence="2">
    <location>
        <begin position="53"/>
        <end position="191"/>
    </location>
</feature>
<protein>
    <submittedName>
        <fullName evidence="3">Protein N-acetyltransferase, RimJ/RimL family</fullName>
    </submittedName>
</protein>
<evidence type="ECO:0000313" key="4">
    <source>
        <dbReference type="Proteomes" id="UP000183417"/>
    </source>
</evidence>
<keyword evidence="3" id="KW-0808">Transferase</keyword>
<gene>
    <name evidence="3" type="ORF">SAMN05421547_1165</name>
</gene>
<evidence type="ECO:0000313" key="3">
    <source>
        <dbReference type="EMBL" id="SDZ26365.1"/>
    </source>
</evidence>
<reference evidence="3 4" key="1">
    <citation type="submission" date="2016-10" db="EMBL/GenBank/DDBJ databases">
        <authorList>
            <person name="de Groot N.N."/>
        </authorList>
    </citation>
    <scope>NUCLEOTIDE SEQUENCE [LARGE SCALE GENOMIC DNA]</scope>
    <source>
        <strain evidence="3 4">LMG 24775</strain>
    </source>
</reference>
<dbReference type="InterPro" id="IPR016181">
    <property type="entry name" value="Acyl_CoA_acyltransferase"/>
</dbReference>
<dbReference type="RefSeq" id="WP_046987466.1">
    <property type="nucleotide sequence ID" value="NZ_CP069318.1"/>
</dbReference>
<dbReference type="Gene3D" id="3.40.630.30">
    <property type="match status" value="1"/>
</dbReference>
<feature type="region of interest" description="Disordered" evidence="1">
    <location>
        <begin position="1"/>
        <end position="22"/>
    </location>
</feature>
<dbReference type="Pfam" id="PF13302">
    <property type="entry name" value="Acetyltransf_3"/>
    <property type="match status" value="1"/>
</dbReference>
<proteinExistence type="predicted"/>